<dbReference type="PROSITE" id="PS51043">
    <property type="entry name" value="DDHD"/>
    <property type="match status" value="1"/>
</dbReference>
<dbReference type="EMBL" id="CAXLJL010000501">
    <property type="protein sequence ID" value="CAL5138600.1"/>
    <property type="molecule type" value="Genomic_DNA"/>
</dbReference>
<evidence type="ECO:0000256" key="1">
    <source>
        <dbReference type="ARBA" id="ARBA00038464"/>
    </source>
</evidence>
<evidence type="ECO:0000259" key="3">
    <source>
        <dbReference type="PROSITE" id="PS51043"/>
    </source>
</evidence>
<feature type="region of interest" description="Disordered" evidence="2">
    <location>
        <begin position="542"/>
        <end position="575"/>
    </location>
</feature>
<feature type="compositionally biased region" description="Polar residues" evidence="2">
    <location>
        <begin position="422"/>
        <end position="432"/>
    </location>
</feature>
<dbReference type="AlphaFoldDB" id="A0AAV2TQM4"/>
<sequence length="828" mass="93537">MSQNLLQETLPPEYVRWFYGRGTHRDDSWKAFSGADSLKLETAFRNGSSSNDQKVVVRGDLFEVDLQTFLCSPIYWPGEKKSVHGRKYNWCTTPVHRGIWFYKINWTPIDGSLATAIENEHLLRALPKLREAVNAKKGKHYTVHKFSHNNFNVMWMANGEVFLITRSARPFGKVTLHGDLSSMPIDRGYSHPSDISDAPPPITHLCFVIHGIGQQLASIRHECSKIREMCKRVAKKYYPKLRSAGLRLEFIPVDWRSSLDLNACTLENITVGQMRPLRMYVNLCLIDILYYATPFYREEIMQSLSWELTRLYNLFIKNNPFFLQRGGQVSVLAHSLGTVVMHDILTRNQNNMSSRCYDSTNTTRCSSPRGSVQRDSAQPSNRNRNRHSDKCQSTLLASTHFMPVHHPWKSVQDLTEYGDRNSSFVDTANQDGTVRPESSWASNSAPNSPPSIITRETSNDSITSDADVVAPNSDTSGVGSMHFFVSPDSTDHSSNPLSIASFLSRIRKPLSWKPLPQLANLFLVGSPLGLFVSLTYAPDKPIRLRPPESQSPTSRYVYPSRKQRHKTGLVRDDDTSTMRRESGAFNFNETDPEILFPYKACRRVYNIFHSYDPVAYRLEPLLLRHYSAVCPVVLPSPEVFLSKSRSKNTKGAFADAVSVNSRQLSCVDLTARMAAESNEDGSLYGAEFGSPPAQPHNGADLSESNSDESGDDDASEITSAPQSVSIFKRLSVTGNSPIYKQHKSKTMEFLTKYITRRSSHVTNLGPLTPMLHSEPQNGEKRLNYRVDYEWQKSFSPLAILGAHQSYWRSQEIAFFILYQTFGHPDSIG</sequence>
<name>A0AAV2TQM4_CALDB</name>
<dbReference type="PANTHER" id="PTHR23509:SF48">
    <property type="entry name" value="INTRACELLULAR PHOSPHOLIPASE A1"/>
    <property type="match status" value="1"/>
</dbReference>
<dbReference type="Proteomes" id="UP001497525">
    <property type="component" value="Unassembled WGS sequence"/>
</dbReference>
<dbReference type="SMART" id="SM01127">
    <property type="entry name" value="DDHD"/>
    <property type="match status" value="1"/>
</dbReference>
<feature type="compositionally biased region" description="Acidic residues" evidence="2">
    <location>
        <begin position="705"/>
        <end position="715"/>
    </location>
</feature>
<dbReference type="InterPro" id="IPR058055">
    <property type="entry name" value="PA-PLA1"/>
</dbReference>
<comment type="similarity">
    <text evidence="1">Belongs to the PA-PLA1 family.</text>
</comment>
<dbReference type="GO" id="GO:0005737">
    <property type="term" value="C:cytoplasm"/>
    <property type="evidence" value="ECO:0007669"/>
    <property type="project" value="TreeGrafter"/>
</dbReference>
<feature type="region of interest" description="Disordered" evidence="2">
    <location>
        <begin position="352"/>
        <end position="389"/>
    </location>
</feature>
<dbReference type="Pfam" id="PF02862">
    <property type="entry name" value="DDHD"/>
    <property type="match status" value="1"/>
</dbReference>
<feature type="region of interest" description="Disordered" evidence="2">
    <location>
        <begin position="681"/>
        <end position="718"/>
    </location>
</feature>
<evidence type="ECO:0000313" key="5">
    <source>
        <dbReference type="Proteomes" id="UP001497525"/>
    </source>
</evidence>
<organism evidence="4 5">
    <name type="scientific">Calicophoron daubneyi</name>
    <name type="common">Rumen fluke</name>
    <name type="synonym">Paramphistomum daubneyi</name>
    <dbReference type="NCBI Taxonomy" id="300641"/>
    <lineage>
        <taxon>Eukaryota</taxon>
        <taxon>Metazoa</taxon>
        <taxon>Spiralia</taxon>
        <taxon>Lophotrochozoa</taxon>
        <taxon>Platyhelminthes</taxon>
        <taxon>Trematoda</taxon>
        <taxon>Digenea</taxon>
        <taxon>Plagiorchiida</taxon>
        <taxon>Pronocephalata</taxon>
        <taxon>Paramphistomoidea</taxon>
        <taxon>Paramphistomidae</taxon>
        <taxon>Calicophoron</taxon>
    </lineage>
</organism>
<feature type="region of interest" description="Disordered" evidence="2">
    <location>
        <begin position="422"/>
        <end position="465"/>
    </location>
</feature>
<evidence type="ECO:0000256" key="2">
    <source>
        <dbReference type="SAM" id="MobiDB-lite"/>
    </source>
</evidence>
<feature type="compositionally biased region" description="Polar residues" evidence="2">
    <location>
        <begin position="454"/>
        <end position="464"/>
    </location>
</feature>
<evidence type="ECO:0000313" key="4">
    <source>
        <dbReference type="EMBL" id="CAL5138600.1"/>
    </source>
</evidence>
<gene>
    <name evidence="4" type="ORF">CDAUBV1_LOCUS13423</name>
</gene>
<dbReference type="InterPro" id="IPR004177">
    <property type="entry name" value="DDHD_dom"/>
</dbReference>
<dbReference type="InterPro" id="IPR057826">
    <property type="entry name" value="WWE_C20G8.02"/>
</dbReference>
<proteinExistence type="inferred from homology"/>
<dbReference type="Pfam" id="PF23463">
    <property type="entry name" value="WWE_2"/>
    <property type="match status" value="1"/>
</dbReference>
<dbReference type="PANTHER" id="PTHR23509">
    <property type="entry name" value="PA-PL1 PHOSPHOLIPASE FAMILY"/>
    <property type="match status" value="1"/>
</dbReference>
<accession>A0AAV2TQM4</accession>
<feature type="domain" description="DDHD" evidence="3">
    <location>
        <begin position="514"/>
        <end position="822"/>
    </location>
</feature>
<dbReference type="GO" id="GO:0004620">
    <property type="term" value="F:phospholipase activity"/>
    <property type="evidence" value="ECO:0007669"/>
    <property type="project" value="TreeGrafter"/>
</dbReference>
<comment type="caution">
    <text evidence="4">The sequence shown here is derived from an EMBL/GenBank/DDBJ whole genome shotgun (WGS) entry which is preliminary data.</text>
</comment>
<dbReference type="GO" id="GO:0046872">
    <property type="term" value="F:metal ion binding"/>
    <property type="evidence" value="ECO:0007669"/>
    <property type="project" value="InterPro"/>
</dbReference>
<feature type="compositionally biased region" description="Polar residues" evidence="2">
    <location>
        <begin position="352"/>
        <end position="382"/>
    </location>
</feature>
<reference evidence="4" key="1">
    <citation type="submission" date="2024-06" db="EMBL/GenBank/DDBJ databases">
        <authorList>
            <person name="Liu X."/>
            <person name="Lenzi L."/>
            <person name="Haldenby T S."/>
            <person name="Uol C."/>
        </authorList>
    </citation>
    <scope>NUCLEOTIDE SEQUENCE</scope>
</reference>
<protein>
    <recommendedName>
        <fullName evidence="3">DDHD domain-containing protein</fullName>
    </recommendedName>
</protein>